<keyword evidence="3 6" id="KW-0812">Transmembrane</keyword>
<feature type="transmembrane region" description="Helical" evidence="6">
    <location>
        <begin position="464"/>
        <end position="487"/>
    </location>
</feature>
<feature type="transmembrane region" description="Helical" evidence="6">
    <location>
        <begin position="288"/>
        <end position="309"/>
    </location>
</feature>
<comment type="subcellular location">
    <subcellularLocation>
        <location evidence="1 6">Membrane</location>
        <topology evidence="1 6">Multi-pass membrane protein</topology>
    </subcellularLocation>
</comment>
<keyword evidence="2 6" id="KW-0813">Transport</keyword>
<gene>
    <name evidence="8" type="ORF">GUJ93_ZPchr0010g8505</name>
</gene>
<evidence type="ECO:0000256" key="2">
    <source>
        <dbReference type="ARBA" id="ARBA00022448"/>
    </source>
</evidence>
<reference evidence="8" key="2">
    <citation type="submission" date="2021-02" db="EMBL/GenBank/DDBJ databases">
        <authorList>
            <person name="Kimball J.A."/>
            <person name="Haas M.W."/>
            <person name="Macchietto M."/>
            <person name="Kono T."/>
            <person name="Duquette J."/>
            <person name="Shao M."/>
        </authorList>
    </citation>
    <scope>NUCLEOTIDE SEQUENCE</scope>
    <source>
        <tissue evidence="8">Fresh leaf tissue</tissue>
    </source>
</reference>
<dbReference type="GO" id="GO:0016020">
    <property type="term" value="C:membrane"/>
    <property type="evidence" value="ECO:0007669"/>
    <property type="project" value="UniProtKB-SubCell"/>
</dbReference>
<dbReference type="GO" id="GO:0005381">
    <property type="term" value="F:iron ion transmembrane transporter activity"/>
    <property type="evidence" value="ECO:0007669"/>
    <property type="project" value="UniProtKB-UniRule"/>
</dbReference>
<feature type="transmembrane region" description="Helical" evidence="6">
    <location>
        <begin position="524"/>
        <end position="543"/>
    </location>
</feature>
<keyword evidence="7" id="KW-0732">Signal</keyword>
<evidence type="ECO:0000256" key="4">
    <source>
        <dbReference type="ARBA" id="ARBA00022989"/>
    </source>
</evidence>
<dbReference type="AlphaFoldDB" id="A0A8J5W7H3"/>
<organism evidence="8 9">
    <name type="scientific">Zizania palustris</name>
    <name type="common">Northern wild rice</name>
    <dbReference type="NCBI Taxonomy" id="103762"/>
    <lineage>
        <taxon>Eukaryota</taxon>
        <taxon>Viridiplantae</taxon>
        <taxon>Streptophyta</taxon>
        <taxon>Embryophyta</taxon>
        <taxon>Tracheophyta</taxon>
        <taxon>Spermatophyta</taxon>
        <taxon>Magnoliopsida</taxon>
        <taxon>Liliopsida</taxon>
        <taxon>Poales</taxon>
        <taxon>Poaceae</taxon>
        <taxon>BOP clade</taxon>
        <taxon>Oryzoideae</taxon>
        <taxon>Oryzeae</taxon>
        <taxon>Zizaniinae</taxon>
        <taxon>Zizania</taxon>
    </lineage>
</organism>
<feature type="transmembrane region" description="Helical" evidence="6">
    <location>
        <begin position="563"/>
        <end position="584"/>
    </location>
</feature>
<proteinExistence type="inferred from homology"/>
<evidence type="ECO:0000256" key="3">
    <source>
        <dbReference type="ARBA" id="ARBA00022692"/>
    </source>
</evidence>
<reference evidence="8" key="1">
    <citation type="journal article" date="2021" name="bioRxiv">
        <title>Whole Genome Assembly and Annotation of Northern Wild Rice, Zizania palustris L., Supports a Whole Genome Duplication in the Zizania Genus.</title>
        <authorList>
            <person name="Haas M."/>
            <person name="Kono T."/>
            <person name="Macchietto M."/>
            <person name="Millas R."/>
            <person name="McGilp L."/>
            <person name="Shao M."/>
            <person name="Duquette J."/>
            <person name="Hirsch C.N."/>
            <person name="Kimball J."/>
        </authorList>
    </citation>
    <scope>NUCLEOTIDE SEQUENCE</scope>
    <source>
        <tissue evidence="8">Fresh leaf tissue</tissue>
    </source>
</reference>
<dbReference type="PANTHER" id="PTHR11660">
    <property type="entry name" value="SOLUTE CARRIER FAMILY 40 MEMBER"/>
    <property type="match status" value="1"/>
</dbReference>
<keyword evidence="6" id="KW-0406">Ion transport</keyword>
<evidence type="ECO:0000256" key="5">
    <source>
        <dbReference type="ARBA" id="ARBA00023136"/>
    </source>
</evidence>
<feature type="transmembrane region" description="Helical" evidence="6">
    <location>
        <begin position="360"/>
        <end position="380"/>
    </location>
</feature>
<comment type="function">
    <text evidence="6">May be involved in iron transport and iron homeostasis.</text>
</comment>
<comment type="caution">
    <text evidence="8">The sequence shown here is derived from an EMBL/GenBank/DDBJ whole genome shotgun (WGS) entry which is preliminary data.</text>
</comment>
<sequence>MLSLPIRFSLLAPAMRACASMSKVLSPPPSCSYYGGKALGAVFSLNSGRRVATSAQLSPPIPCCNSRRCLTSRRLFFGTGCSSSDRAASSSGPALAVVGDEGAANQTQERDDGMAFVQLSSGVVLRTELSLLSDDAPEPASGSAAFSLLTKLPGGSKEDGHIKEETPAYPAAMNALYLACFAGNATEQLWNFTWPATIAMLHPTSLLPVAVLGFFTKLVVFAAGPLVGEVISSLPRIPAYRSLSAIQTVAHLVSAATIAYAFTVARAAASPAATVTPAHHLLLLRPWFAVLVVSTAVDRLSCVVLGIVAERDFVVQLAGAGRPVALAKANATLGRVDLLCETAGASIFAFLLAKNDPLTCIKLSCVISLCALPLLIFLVGEMNRLTDGIFDHPENASSPVVATTFSIGKAVEEAVATTRQGWREYMNQPVLPASLAYVLVCFNVALAPGALMTTFLIHQGVSPSVIGAFGGLSALVGILATFMTASLVRELGILKAGAAGLIAQSTLLGAAVVVYLTGAVSRRGALFGFLGLIVASRLGHMAYSAIGLQVVQMGNPAGKAKLIGATEIAVASLAELAMMAVAVVARDASHFGALAVLSAAAAAAAAVLYCRWLANSTDDLKLLFPS</sequence>
<feature type="chain" id="PRO_5035210601" description="Solute carrier family 40 member" evidence="7">
    <location>
        <begin position="20"/>
        <end position="626"/>
    </location>
</feature>
<protein>
    <recommendedName>
        <fullName evidence="6">Solute carrier family 40 member</fullName>
    </recommendedName>
</protein>
<feature type="signal peptide" evidence="7">
    <location>
        <begin position="1"/>
        <end position="19"/>
    </location>
</feature>
<feature type="transmembrane region" description="Helical" evidence="6">
    <location>
        <begin position="435"/>
        <end position="457"/>
    </location>
</feature>
<dbReference type="Proteomes" id="UP000729402">
    <property type="component" value="Unassembled WGS sequence"/>
</dbReference>
<keyword evidence="4 6" id="KW-1133">Transmembrane helix</keyword>
<evidence type="ECO:0000256" key="6">
    <source>
        <dbReference type="RuleBase" id="RU365065"/>
    </source>
</evidence>
<dbReference type="OrthoDB" id="648861at2759"/>
<accession>A0A8J5W7H3</accession>
<feature type="transmembrane region" description="Helical" evidence="6">
    <location>
        <begin position="206"/>
        <end position="228"/>
    </location>
</feature>
<dbReference type="EMBL" id="JAAALK010000082">
    <property type="protein sequence ID" value="KAG8084453.1"/>
    <property type="molecule type" value="Genomic_DNA"/>
</dbReference>
<keyword evidence="5 6" id="KW-0472">Membrane</keyword>
<name>A0A8J5W7H3_ZIZPA</name>
<evidence type="ECO:0000313" key="9">
    <source>
        <dbReference type="Proteomes" id="UP000729402"/>
    </source>
</evidence>
<evidence type="ECO:0000256" key="7">
    <source>
        <dbReference type="SAM" id="SignalP"/>
    </source>
</evidence>
<feature type="transmembrane region" description="Helical" evidence="6">
    <location>
        <begin position="591"/>
        <end position="614"/>
    </location>
</feature>
<dbReference type="InterPro" id="IPR009716">
    <property type="entry name" value="Ferroportin-1"/>
</dbReference>
<dbReference type="Pfam" id="PF06963">
    <property type="entry name" value="FPN1"/>
    <property type="match status" value="1"/>
</dbReference>
<comment type="similarity">
    <text evidence="6">Belongs to the ferroportin (FP) (TC 2.A.100) family. SLC40A subfamily.</text>
</comment>
<feature type="transmembrane region" description="Helical" evidence="6">
    <location>
        <begin position="249"/>
        <end position="268"/>
    </location>
</feature>
<dbReference type="PANTHER" id="PTHR11660:SF51">
    <property type="entry name" value="SOLUTE CARRIER FAMILY 40 MEMBER 3, CHLOROPLASTIC"/>
    <property type="match status" value="1"/>
</dbReference>
<evidence type="ECO:0000256" key="1">
    <source>
        <dbReference type="ARBA" id="ARBA00004141"/>
    </source>
</evidence>
<evidence type="ECO:0000313" key="8">
    <source>
        <dbReference type="EMBL" id="KAG8084453.1"/>
    </source>
</evidence>
<feature type="transmembrane region" description="Helical" evidence="6">
    <location>
        <begin position="493"/>
        <end position="517"/>
    </location>
</feature>
<keyword evidence="9" id="KW-1185">Reference proteome</keyword>